<dbReference type="EMBL" id="BSEC01000001">
    <property type="protein sequence ID" value="GLI94910.1"/>
    <property type="molecule type" value="Genomic_DNA"/>
</dbReference>
<dbReference type="InterPro" id="IPR036909">
    <property type="entry name" value="Cyt_c-like_dom_sf"/>
</dbReference>
<dbReference type="AlphaFoldDB" id="A0A9W6LTN3"/>
<dbReference type="InterPro" id="IPR009056">
    <property type="entry name" value="Cyt_c-like_dom"/>
</dbReference>
<dbReference type="PROSITE" id="PS51007">
    <property type="entry name" value="CYTC"/>
    <property type="match status" value="1"/>
</dbReference>
<dbReference type="RefSeq" id="WP_281805195.1">
    <property type="nucleotide sequence ID" value="NZ_BSEC01000001.1"/>
</dbReference>
<evidence type="ECO:0000259" key="6">
    <source>
        <dbReference type="PROSITE" id="PS51007"/>
    </source>
</evidence>
<protein>
    <recommendedName>
        <fullName evidence="6">Cytochrome c domain-containing protein</fullName>
    </recommendedName>
</protein>
<evidence type="ECO:0000313" key="7">
    <source>
        <dbReference type="EMBL" id="GLI94910.1"/>
    </source>
</evidence>
<keyword evidence="1 4" id="KW-0349">Heme</keyword>
<evidence type="ECO:0000256" key="1">
    <source>
        <dbReference type="ARBA" id="ARBA00022617"/>
    </source>
</evidence>
<feature type="signal peptide" evidence="5">
    <location>
        <begin position="1"/>
        <end position="23"/>
    </location>
</feature>
<dbReference type="SUPFAM" id="SSF46626">
    <property type="entry name" value="Cytochrome c"/>
    <property type="match status" value="1"/>
</dbReference>
<dbReference type="Pfam" id="PF00034">
    <property type="entry name" value="Cytochrom_C"/>
    <property type="match status" value="1"/>
</dbReference>
<evidence type="ECO:0000256" key="3">
    <source>
        <dbReference type="ARBA" id="ARBA00023004"/>
    </source>
</evidence>
<dbReference type="Proteomes" id="UP001144323">
    <property type="component" value="Unassembled WGS sequence"/>
</dbReference>
<dbReference type="GO" id="GO:0046872">
    <property type="term" value="F:metal ion binding"/>
    <property type="evidence" value="ECO:0007669"/>
    <property type="project" value="UniProtKB-KW"/>
</dbReference>
<accession>A0A9W6LTN3</accession>
<keyword evidence="8" id="KW-1185">Reference proteome</keyword>
<evidence type="ECO:0000256" key="2">
    <source>
        <dbReference type="ARBA" id="ARBA00022723"/>
    </source>
</evidence>
<dbReference type="GO" id="GO:0009055">
    <property type="term" value="F:electron transfer activity"/>
    <property type="evidence" value="ECO:0007669"/>
    <property type="project" value="InterPro"/>
</dbReference>
<reference evidence="7" key="1">
    <citation type="journal article" date="2023" name="Int. J. Syst. Evol. Microbiol.">
        <title>Methylocystis iwaonis sp. nov., a type II methane-oxidizing bacterium from surface soil of a rice paddy field in Japan, and emended description of the genus Methylocystis (ex Whittenbury et al. 1970) Bowman et al. 1993.</title>
        <authorList>
            <person name="Kaise H."/>
            <person name="Sawadogo J.B."/>
            <person name="Alam M.S."/>
            <person name="Ueno C."/>
            <person name="Dianou D."/>
            <person name="Shinjo R."/>
            <person name="Asakawa S."/>
        </authorList>
    </citation>
    <scope>NUCLEOTIDE SEQUENCE</scope>
    <source>
        <strain evidence="7">LMG27198</strain>
    </source>
</reference>
<dbReference type="GO" id="GO:0020037">
    <property type="term" value="F:heme binding"/>
    <property type="evidence" value="ECO:0007669"/>
    <property type="project" value="InterPro"/>
</dbReference>
<evidence type="ECO:0000256" key="5">
    <source>
        <dbReference type="SAM" id="SignalP"/>
    </source>
</evidence>
<sequence>MKHVSSTVCLAILGMLIVSPASTQSLYPPEIPKDDARLLASNCMQCHGTNGQPRSGGNSSLVGTTYYKLRQQLLDLAAKSPASDSQKELMIVHAATYYRLSPKQIDAIAAYLSGN</sequence>
<comment type="caution">
    <text evidence="7">The sequence shown here is derived from an EMBL/GenBank/DDBJ whole genome shotgun (WGS) entry which is preliminary data.</text>
</comment>
<keyword evidence="2 4" id="KW-0479">Metal-binding</keyword>
<proteinExistence type="predicted"/>
<evidence type="ECO:0000256" key="4">
    <source>
        <dbReference type="PROSITE-ProRule" id="PRU00433"/>
    </source>
</evidence>
<feature type="chain" id="PRO_5040905974" description="Cytochrome c domain-containing protein" evidence="5">
    <location>
        <begin position="24"/>
        <end position="115"/>
    </location>
</feature>
<keyword evidence="3 4" id="KW-0408">Iron</keyword>
<evidence type="ECO:0000313" key="8">
    <source>
        <dbReference type="Proteomes" id="UP001144323"/>
    </source>
</evidence>
<keyword evidence="5" id="KW-0732">Signal</keyword>
<organism evidence="7 8">
    <name type="scientific">Methylocystis echinoides</name>
    <dbReference type="NCBI Taxonomy" id="29468"/>
    <lineage>
        <taxon>Bacteria</taxon>
        <taxon>Pseudomonadati</taxon>
        <taxon>Pseudomonadota</taxon>
        <taxon>Alphaproteobacteria</taxon>
        <taxon>Hyphomicrobiales</taxon>
        <taxon>Methylocystaceae</taxon>
        <taxon>Methylocystis</taxon>
    </lineage>
</organism>
<feature type="domain" description="Cytochrome c" evidence="6">
    <location>
        <begin position="30"/>
        <end position="115"/>
    </location>
</feature>
<dbReference type="Gene3D" id="1.10.760.10">
    <property type="entry name" value="Cytochrome c-like domain"/>
    <property type="match status" value="1"/>
</dbReference>
<name>A0A9W6LTN3_9HYPH</name>
<gene>
    <name evidence="7" type="ORF">LMG27198_39020</name>
</gene>